<organism evidence="1 2">
    <name type="scientific">Trypanosoma vivax (strain Y486)</name>
    <dbReference type="NCBI Taxonomy" id="1055687"/>
    <lineage>
        <taxon>Eukaryota</taxon>
        <taxon>Discoba</taxon>
        <taxon>Euglenozoa</taxon>
        <taxon>Kinetoplastea</taxon>
        <taxon>Metakinetoplastina</taxon>
        <taxon>Trypanosomatida</taxon>
        <taxon>Trypanosomatidae</taxon>
        <taxon>Trypanosoma</taxon>
        <taxon>Duttonella</taxon>
    </lineage>
</organism>
<accession>F9WV20</accession>
<protein>
    <submittedName>
        <fullName evidence="1">Uncharacterized protein</fullName>
    </submittedName>
</protein>
<dbReference type="VEuPathDB" id="TriTrypDB:TvY486_0043220"/>
<name>F9WV20_TRYVY</name>
<evidence type="ECO:0000313" key="2">
    <source>
        <dbReference type="Proteomes" id="UP000009027"/>
    </source>
</evidence>
<reference evidence="1 2" key="1">
    <citation type="journal article" date="2012" name="Proc. Natl. Acad. Sci. U.S.A.">
        <title>Antigenic diversity is generated by distinct evolutionary mechanisms in African trypanosome species.</title>
        <authorList>
            <person name="Jackson A.P."/>
            <person name="Berry A."/>
            <person name="Aslett M."/>
            <person name="Allison H.C."/>
            <person name="Burton P."/>
            <person name="Vavrova-Anderson J."/>
            <person name="Brown R."/>
            <person name="Browne H."/>
            <person name="Corton N."/>
            <person name="Hauser H."/>
            <person name="Gamble J."/>
            <person name="Gilderthorp R."/>
            <person name="Marcello L."/>
            <person name="McQuillan J."/>
            <person name="Otto T.D."/>
            <person name="Quail M.A."/>
            <person name="Sanders M.J."/>
            <person name="van Tonder A."/>
            <person name="Ginger M.L."/>
            <person name="Field M.C."/>
            <person name="Barry J.D."/>
            <person name="Hertz-Fowler C."/>
            <person name="Berriman M."/>
        </authorList>
    </citation>
    <scope>NUCLEOTIDE SEQUENCE</scope>
    <source>
        <strain evidence="1 2">Y486</strain>
    </source>
</reference>
<gene>
    <name evidence="1" type="ORF">TvY486_0043220</name>
</gene>
<proteinExistence type="predicted"/>
<keyword evidence="2" id="KW-1185">Reference proteome</keyword>
<dbReference type="Proteomes" id="UP000009027">
    <property type="component" value="Unassembled WGS sequence"/>
</dbReference>
<dbReference type="AlphaFoldDB" id="F9WV20"/>
<dbReference type="OMA" id="FRWPEAP"/>
<evidence type="ECO:0000313" key="1">
    <source>
        <dbReference type="EMBL" id="CCD21421.1"/>
    </source>
</evidence>
<sequence>MTENYVVGTEKNKSCTTNGVSRKRYRPLDTTEERSVGVIQALNVSLLQDEQSYCFRWPEAPLTTMLRVSNTSLTLGTQGTQNSCLMTNVVQPPVYEVSVMAAEHKNVQLFTSFSPSSPAIRLYTVNTQVVTPNTVVKRNRRPPTAPPTTSADDSVFSFSVSQMVDLEASGAFRVFYAAHYPSLLHSASCSVDLSFVSLARRRMEEEIVDLEWRALQASEKMSPTLQQMLLLHTAVPFWEMRTTGEEADESDKKWQRIVYDLWIKWRVGAPANKSKKCRTNGPAWGSPLMPGSFIPSLSKEYFVNVVSERIAGIKVTRNHDGMEGGADKSKLMPLATRRRGAYGYLRWRIDLYEPKLRLMTNEEDKEYETCGSTRLLTASEVSKLIEEKLPPLLRDVRVDARIDPLDAFSLTDIRGAVSAWKRWLNHV</sequence>
<dbReference type="EMBL" id="CAEX01007673">
    <property type="protein sequence ID" value="CCD21421.1"/>
    <property type="molecule type" value="Genomic_DNA"/>
</dbReference>